<feature type="domain" description="Galactosyltransferase N-terminal" evidence="15">
    <location>
        <begin position="309"/>
        <end position="395"/>
    </location>
</feature>
<dbReference type="GO" id="GO:0005794">
    <property type="term" value="C:Golgi apparatus"/>
    <property type="evidence" value="ECO:0007669"/>
    <property type="project" value="TreeGrafter"/>
</dbReference>
<keyword evidence="9" id="KW-0472">Membrane</keyword>
<feature type="coiled-coil region" evidence="11">
    <location>
        <begin position="32"/>
        <end position="112"/>
    </location>
</feature>
<keyword evidence="13" id="KW-0732">Signal</keyword>
<proteinExistence type="inferred from homology"/>
<evidence type="ECO:0000259" key="14">
    <source>
        <dbReference type="Pfam" id="PF02709"/>
    </source>
</evidence>
<evidence type="ECO:0000256" key="12">
    <source>
        <dbReference type="SAM" id="MobiDB-lite"/>
    </source>
</evidence>
<comment type="subcellular location">
    <subcellularLocation>
        <location evidence="1">Membrane</location>
        <topology evidence="1">Single-pass type II membrane protein</topology>
    </subcellularLocation>
</comment>
<evidence type="ECO:0000256" key="8">
    <source>
        <dbReference type="ARBA" id="ARBA00022989"/>
    </source>
</evidence>
<comment type="pathway">
    <text evidence="2">Protein modification; protein glycosylation.</text>
</comment>
<feature type="chain" id="PRO_5031180113" description="Galactosyltransferase C-terminal domain-containing protein" evidence="13">
    <location>
        <begin position="22"/>
        <end position="1022"/>
    </location>
</feature>
<evidence type="ECO:0000256" key="5">
    <source>
        <dbReference type="ARBA" id="ARBA00022679"/>
    </source>
</evidence>
<keyword evidence="7" id="KW-0735">Signal-anchor</keyword>
<keyword evidence="11" id="KW-0175">Coiled coil</keyword>
<accession>A0A7S4PTK2</accession>
<evidence type="ECO:0000256" key="13">
    <source>
        <dbReference type="SAM" id="SignalP"/>
    </source>
</evidence>
<dbReference type="UniPathway" id="UPA00378"/>
<keyword evidence="8" id="KW-1133">Transmembrane helix</keyword>
<dbReference type="PANTHER" id="PTHR19300">
    <property type="entry name" value="BETA-1,4-GALACTOSYLTRANSFERASE"/>
    <property type="match status" value="1"/>
</dbReference>
<dbReference type="InterPro" id="IPR027995">
    <property type="entry name" value="Galactosyl_T_N"/>
</dbReference>
<comment type="similarity">
    <text evidence="3">Belongs to the glycosyltransferase 7 family.</text>
</comment>
<evidence type="ECO:0000256" key="4">
    <source>
        <dbReference type="ARBA" id="ARBA00022676"/>
    </source>
</evidence>
<dbReference type="GO" id="GO:0016020">
    <property type="term" value="C:membrane"/>
    <property type="evidence" value="ECO:0007669"/>
    <property type="project" value="UniProtKB-SubCell"/>
</dbReference>
<dbReference type="PRINTS" id="PR02050">
    <property type="entry name" value="B14GALTRFASE"/>
</dbReference>
<dbReference type="Gene3D" id="3.90.550.10">
    <property type="entry name" value="Spore Coat Polysaccharide Biosynthesis Protein SpsA, Chain A"/>
    <property type="match status" value="1"/>
</dbReference>
<dbReference type="EMBL" id="HBNR01002644">
    <property type="protein sequence ID" value="CAE4562227.1"/>
    <property type="molecule type" value="Transcribed_RNA"/>
</dbReference>
<feature type="signal peptide" evidence="13">
    <location>
        <begin position="1"/>
        <end position="21"/>
    </location>
</feature>
<evidence type="ECO:0000256" key="6">
    <source>
        <dbReference type="ARBA" id="ARBA00022692"/>
    </source>
</evidence>
<evidence type="ECO:0008006" key="17">
    <source>
        <dbReference type="Google" id="ProtNLM"/>
    </source>
</evidence>
<evidence type="ECO:0000313" key="16">
    <source>
        <dbReference type="EMBL" id="CAE4562227.1"/>
    </source>
</evidence>
<gene>
    <name evidence="16" type="ORF">AMON00008_LOCUS1846</name>
</gene>
<dbReference type="GO" id="GO:0006688">
    <property type="term" value="P:glycosphingolipid biosynthetic process"/>
    <property type="evidence" value="ECO:0007669"/>
    <property type="project" value="TreeGrafter"/>
</dbReference>
<evidence type="ECO:0000256" key="10">
    <source>
        <dbReference type="ARBA" id="ARBA00023180"/>
    </source>
</evidence>
<evidence type="ECO:0000256" key="2">
    <source>
        <dbReference type="ARBA" id="ARBA00004922"/>
    </source>
</evidence>
<dbReference type="InterPro" id="IPR027791">
    <property type="entry name" value="Galactosyl_T_C"/>
</dbReference>
<dbReference type="Pfam" id="PF02709">
    <property type="entry name" value="Glyco_transf_7C"/>
    <property type="match status" value="1"/>
</dbReference>
<evidence type="ECO:0000256" key="11">
    <source>
        <dbReference type="SAM" id="Coils"/>
    </source>
</evidence>
<dbReference type="InterPro" id="IPR029044">
    <property type="entry name" value="Nucleotide-diphossugar_trans"/>
</dbReference>
<feature type="compositionally biased region" description="Low complexity" evidence="12">
    <location>
        <begin position="132"/>
        <end position="142"/>
    </location>
</feature>
<dbReference type="GO" id="GO:0008378">
    <property type="term" value="F:galactosyltransferase activity"/>
    <property type="evidence" value="ECO:0007669"/>
    <property type="project" value="TreeGrafter"/>
</dbReference>
<keyword evidence="4" id="KW-0328">Glycosyltransferase</keyword>
<evidence type="ECO:0000256" key="7">
    <source>
        <dbReference type="ARBA" id="ARBA00022968"/>
    </source>
</evidence>
<dbReference type="GO" id="GO:0005975">
    <property type="term" value="P:carbohydrate metabolic process"/>
    <property type="evidence" value="ECO:0007669"/>
    <property type="project" value="InterPro"/>
</dbReference>
<feature type="region of interest" description="Disordered" evidence="12">
    <location>
        <begin position="117"/>
        <end position="152"/>
    </location>
</feature>
<keyword evidence="5" id="KW-0808">Transferase</keyword>
<dbReference type="PANTHER" id="PTHR19300:SF57">
    <property type="entry name" value="BETA-1,4-N-ACETYLGALACTOSAMINYLTRANSFERASE"/>
    <property type="match status" value="1"/>
</dbReference>
<reference evidence="16" key="1">
    <citation type="submission" date="2021-01" db="EMBL/GenBank/DDBJ databases">
        <authorList>
            <person name="Corre E."/>
            <person name="Pelletier E."/>
            <person name="Niang G."/>
            <person name="Scheremetjew M."/>
            <person name="Finn R."/>
            <person name="Kale V."/>
            <person name="Holt S."/>
            <person name="Cochrane G."/>
            <person name="Meng A."/>
            <person name="Brown T."/>
            <person name="Cohen L."/>
        </authorList>
    </citation>
    <scope>NUCLEOTIDE SEQUENCE</scope>
    <source>
        <strain evidence="16">CCMP3105</strain>
    </source>
</reference>
<dbReference type="SUPFAM" id="SSF53448">
    <property type="entry name" value="Nucleotide-diphospho-sugar transferases"/>
    <property type="match status" value="1"/>
</dbReference>
<dbReference type="Pfam" id="PF13733">
    <property type="entry name" value="Glyco_transf_7N"/>
    <property type="match status" value="1"/>
</dbReference>
<protein>
    <recommendedName>
        <fullName evidence="17">Galactosyltransferase C-terminal domain-containing protein</fullName>
    </recommendedName>
</protein>
<keyword evidence="10" id="KW-0325">Glycoprotein</keyword>
<feature type="domain" description="Galactosyltransferase C-terminal" evidence="14">
    <location>
        <begin position="410"/>
        <end position="467"/>
    </location>
</feature>
<evidence type="ECO:0000256" key="3">
    <source>
        <dbReference type="ARBA" id="ARBA00005735"/>
    </source>
</evidence>
<dbReference type="AlphaFoldDB" id="A0A7S4PTK2"/>
<evidence type="ECO:0000259" key="15">
    <source>
        <dbReference type="Pfam" id="PF13733"/>
    </source>
</evidence>
<sequence length="1022" mass="113336">MKPWFVGGCVATLAILTLVNAWWQHEFYASQFATLENERAALAEELASHRRDLSMQRMSLGNCRSELQQAREEVHKVSRNEGDLSRHWSAELDGIKADRDSLANDLRACQERVLNLGPLTGKVPSRSRRPRLSNSPPGGRSSAPAASPQDTAVCHRKLESAIRELRRLRNTAYEHALDAQAATARLAVGTRAVATRVRAMQETMTKHIRGLEARVGAAVAMHSDHLAQMASDIGVQVDASRFRRKTLLKLDEWVKNAEERPAGNLAEGQGGLITGALQRLSLRGGPRPKAPPIKKDRHIGSVTSKGSAAKSQACVASIVPFRGRGEHLELFYRHIARFLESPEASRLCWSFYVVEQYDTELFNRGWLFNVGFAMAQLESRTFSCLVIQDLDTLPELGASIDFSNCTVPTQLSSEIECYGWLPPYAYNAGGVVSMSGDHWHLINGFANSYEGWGGEDDDLRLRLLQLNLLRGTCGSFCHLTDRAFRLNQKDLIRRPALGHGRFICLDEKSHTPRKHGDMGSMQRKLKEMEMGSDRWAFDGLSSLHFELVQHQTRPFPNTTHGTTLHWVKAVPSLNLRFGPDRVQLLLAEGACSAACEEAKRCTAHPSQLPLSISDLQAEVAIAFGDCLVAADSDPLSAASSLGYWLIDRHIVVTSLHGTAWSAGGSHGSGDEAGAATSWVLSETLREALSSPVNGEPALVIRAVPVRQLDAAVSRFRSDLLRQQQPIISACVGIFKLEDRYLRMKHTVNVGSDDCEQRSWTHLASFKVLRHRRSPEDTPVCIGEADEVWTARIGRGLENCTGRALGIFWRHKAVFYIGHEAQGKELCVRKKQERGRYAKWSRWQILVNEGGNCDDNDDGYKTEFTFRSMEDVYRPPRLYLCAQAGSGNRLKLALGCSELASSPRYAVLGAEYAHDEGEVYCLGRSRAGDRISRGRDCSSAEQGARWEHIASFAVPANATGSPWCLGKRLVKASRHAGKGTQEQFRVASMLNCSDRQYEHVLGFREVALAEMTQEHGLLSLRAM</sequence>
<keyword evidence="6" id="KW-0812">Transmembrane</keyword>
<dbReference type="InterPro" id="IPR003859">
    <property type="entry name" value="Galactosyl_T"/>
</dbReference>
<dbReference type="GO" id="GO:0033842">
    <property type="term" value="F:N-acetyl-beta-glucosaminyl-derivative 4-beta-N-acetylgalactosaminyltransferase activity"/>
    <property type="evidence" value="ECO:0007669"/>
    <property type="project" value="TreeGrafter"/>
</dbReference>
<evidence type="ECO:0000256" key="9">
    <source>
        <dbReference type="ARBA" id="ARBA00023136"/>
    </source>
</evidence>
<organism evidence="16">
    <name type="scientific">Alexandrium monilatum</name>
    <dbReference type="NCBI Taxonomy" id="311494"/>
    <lineage>
        <taxon>Eukaryota</taxon>
        <taxon>Sar</taxon>
        <taxon>Alveolata</taxon>
        <taxon>Dinophyceae</taxon>
        <taxon>Gonyaulacales</taxon>
        <taxon>Pyrocystaceae</taxon>
        <taxon>Alexandrium</taxon>
    </lineage>
</organism>
<evidence type="ECO:0000256" key="1">
    <source>
        <dbReference type="ARBA" id="ARBA00004606"/>
    </source>
</evidence>
<name>A0A7S4PTK2_9DINO</name>